<name>A0A2N3QK81_9BIFI</name>
<dbReference type="GO" id="GO:0004519">
    <property type="term" value="F:endonuclease activity"/>
    <property type="evidence" value="ECO:0007669"/>
    <property type="project" value="UniProtKB-KW"/>
</dbReference>
<dbReference type="CDD" id="cd22355">
    <property type="entry name" value="Sau3AI_C"/>
    <property type="match status" value="1"/>
</dbReference>
<accession>A0A2N3QK81</accession>
<dbReference type="CDD" id="cd22356">
    <property type="entry name" value="Sau3AI_N-like"/>
    <property type="match status" value="1"/>
</dbReference>
<gene>
    <name evidence="5" type="ORF">CQR47_1218</name>
</gene>
<dbReference type="Gene3D" id="3.40.600.10">
    <property type="entry name" value="DNA mismatch repair MutH/Restriction endonuclease, type II"/>
    <property type="match status" value="2"/>
</dbReference>
<evidence type="ECO:0000313" key="5">
    <source>
        <dbReference type="EMBL" id="PKU91881.1"/>
    </source>
</evidence>
<evidence type="ECO:0000259" key="4">
    <source>
        <dbReference type="SMART" id="SM00927"/>
    </source>
</evidence>
<keyword evidence="1" id="KW-0540">Nuclease</keyword>
<keyword evidence="3" id="KW-0378">Hydrolase</keyword>
<dbReference type="GO" id="GO:0003677">
    <property type="term" value="F:DNA binding"/>
    <property type="evidence" value="ECO:0007669"/>
    <property type="project" value="InterPro"/>
</dbReference>
<comment type="caution">
    <text evidence="5">The sequence shown here is derived from an EMBL/GenBank/DDBJ whole genome shotgun (WGS) entry which is preliminary data.</text>
</comment>
<dbReference type="InterPro" id="IPR011335">
    <property type="entry name" value="Restrct_endonuc-II-like"/>
</dbReference>
<protein>
    <submittedName>
        <fullName evidence="5">DNA mismatch repair enzyme MutH</fullName>
    </submittedName>
</protein>
<sequence length="505" mass="58405">MSSMFDVLSQHTPQKHYPNRRVFSSIDELRERLRAAEGKPIREIDGTGRTVKKKNKGGQGEALEESVAQYRINSDPNPDLLVGGIPYELKMTPLRHYSKKSKKPRDFDLYAKERLVIDIINYLKLPDEHFDTSTFWRKAKNMVIIYYIDDRKDLQLEPRNQCKIYKSVILDYRDQELATIREDWQFIHDKVAAGYADLLSESDTNYLAASTKGSTAATSIRRAPAPEGSAERYIKAKQRAFSYKASYMSMVAKRLLGTSDGERLQLSADESLSQFVRSHANQYVGHTCREIVSNLAEYHLPSVKANQYKQRMVLAMLGVKSKNVDAVEQFKAAGVTQVKVVERFNDELPKESMSFPYITEDQWNELGDPTATWHDSFMYRFFEDNRMLICSLRNRGTRTHKRDFMDDTFEGAFLWNMPEEDIERYIRPVWERVHQLMVDKVPLHYGERRGSNLLPDSSFNGVCHIRPHGGDGADRILLPNGESITKQAFWLDRRYVAKIIHEHLG</sequence>
<dbReference type="InterPro" id="IPR011337">
    <property type="entry name" value="DNA_rep_MutH/RE_typeII_Sau3AI"/>
</dbReference>
<evidence type="ECO:0000256" key="3">
    <source>
        <dbReference type="ARBA" id="ARBA00022801"/>
    </source>
</evidence>
<dbReference type="NCBIfam" id="NF040973">
    <property type="entry name" value="restrict_Sau3AI"/>
    <property type="match status" value="1"/>
</dbReference>
<dbReference type="EMBL" id="PCGY01000013">
    <property type="protein sequence ID" value="PKU91881.1"/>
    <property type="molecule type" value="Genomic_DNA"/>
</dbReference>
<dbReference type="SUPFAM" id="SSF52980">
    <property type="entry name" value="Restriction endonuclease-like"/>
    <property type="match status" value="2"/>
</dbReference>
<proteinExistence type="predicted"/>
<dbReference type="SMART" id="SM00927">
    <property type="entry name" value="MutH"/>
    <property type="match status" value="1"/>
</dbReference>
<evidence type="ECO:0000313" key="6">
    <source>
        <dbReference type="Proteomes" id="UP000233727"/>
    </source>
</evidence>
<dbReference type="Proteomes" id="UP000233727">
    <property type="component" value="Unassembled WGS sequence"/>
</dbReference>
<dbReference type="Pfam" id="PF02976">
    <property type="entry name" value="MutH"/>
    <property type="match status" value="1"/>
</dbReference>
<keyword evidence="2" id="KW-0255">Endonuclease</keyword>
<organism evidence="5 6">
    <name type="scientific">Bifidobacterium thermophilum</name>
    <dbReference type="NCBI Taxonomy" id="33905"/>
    <lineage>
        <taxon>Bacteria</taxon>
        <taxon>Bacillati</taxon>
        <taxon>Actinomycetota</taxon>
        <taxon>Actinomycetes</taxon>
        <taxon>Bifidobacteriales</taxon>
        <taxon>Bifidobacteriaceae</taxon>
        <taxon>Bifidobacterium</taxon>
    </lineage>
</organism>
<feature type="domain" description="DNA mismatch repair MutH/Type II restriction enzyme Sau3AI" evidence="4">
    <location>
        <begin position="70"/>
        <end position="183"/>
    </location>
</feature>
<reference evidence="5 6" key="1">
    <citation type="submission" date="2017-10" db="EMBL/GenBank/DDBJ databases">
        <title>Bifidobacterium genomics.</title>
        <authorList>
            <person name="Lugli G.A."/>
            <person name="Milani C."/>
            <person name="Mancabelli L."/>
        </authorList>
    </citation>
    <scope>NUCLEOTIDE SEQUENCE [LARGE SCALE GENOMIC DNA]</scope>
    <source>
        <strain evidence="5 6">1542B</strain>
    </source>
</reference>
<evidence type="ECO:0000256" key="2">
    <source>
        <dbReference type="ARBA" id="ARBA00022759"/>
    </source>
</evidence>
<dbReference type="GO" id="GO:0016787">
    <property type="term" value="F:hydrolase activity"/>
    <property type="evidence" value="ECO:0007669"/>
    <property type="project" value="UniProtKB-KW"/>
</dbReference>
<evidence type="ECO:0000256" key="1">
    <source>
        <dbReference type="ARBA" id="ARBA00022722"/>
    </source>
</evidence>
<dbReference type="AlphaFoldDB" id="A0A2N3QK81"/>
<dbReference type="InterPro" id="IPR037057">
    <property type="entry name" value="DNA_rep_MutH/T2_RE_sf"/>
</dbReference>